<protein>
    <submittedName>
        <fullName evidence="2">Uncharacterized protein</fullName>
    </submittedName>
</protein>
<feature type="signal peptide" evidence="1">
    <location>
        <begin position="1"/>
        <end position="27"/>
    </location>
</feature>
<dbReference type="AlphaFoldDB" id="A0A4Q1JWR5"/>
<accession>A0A4Q1JWR5</accession>
<evidence type="ECO:0000256" key="1">
    <source>
        <dbReference type="SAM" id="SignalP"/>
    </source>
</evidence>
<name>A0A4Q1JWR5_9GAMM</name>
<dbReference type="OrthoDB" id="9012352at2"/>
<dbReference type="RefSeq" id="WP_129470879.1">
    <property type="nucleotide sequence ID" value="NZ_SAWZ01000004.1"/>
</dbReference>
<sequence>MTTQSRPILAALVLAAIAMASGPRSLAQTGAAPSQPTPLMTAGQALGRLLELIRTTPSVAGITPERLEAVMGAKILQAADGSARYGFSERVTPSWSYGLGIDKASNAQPTFHFNFSPNPPDASPAMTEICQLDVAAFSSRLESMGFSKTPHRAEHGRLLMYVFDRVRAGALEMRIEVYPRGEANEPNKAGHECIEMIRMS</sequence>
<evidence type="ECO:0000313" key="2">
    <source>
        <dbReference type="EMBL" id="RXR05967.1"/>
    </source>
</evidence>
<dbReference type="EMBL" id="SAWZ01000004">
    <property type="protein sequence ID" value="RXR05967.1"/>
    <property type="molecule type" value="Genomic_DNA"/>
</dbReference>
<evidence type="ECO:0000313" key="3">
    <source>
        <dbReference type="Proteomes" id="UP000289784"/>
    </source>
</evidence>
<organism evidence="2 3">
    <name type="scientific">Pseudoxanthomonas composti</name>
    <dbReference type="NCBI Taxonomy" id="2137479"/>
    <lineage>
        <taxon>Bacteria</taxon>
        <taxon>Pseudomonadati</taxon>
        <taxon>Pseudomonadota</taxon>
        <taxon>Gammaproteobacteria</taxon>
        <taxon>Lysobacterales</taxon>
        <taxon>Lysobacteraceae</taxon>
        <taxon>Pseudoxanthomonas</taxon>
    </lineage>
</organism>
<reference evidence="2 3" key="1">
    <citation type="submission" date="2019-01" db="EMBL/GenBank/DDBJ databases">
        <title>Pseudoxanthomonas composti sp. nov., isolated from compost.</title>
        <authorList>
            <person name="Yang G."/>
        </authorList>
    </citation>
    <scope>NUCLEOTIDE SEQUENCE [LARGE SCALE GENOMIC DNA]</scope>
    <source>
        <strain evidence="2 3">GSS15</strain>
    </source>
</reference>
<feature type="chain" id="PRO_5020643124" evidence="1">
    <location>
        <begin position="28"/>
        <end position="200"/>
    </location>
</feature>
<proteinExistence type="predicted"/>
<gene>
    <name evidence="2" type="ORF">EPA99_08950</name>
</gene>
<comment type="caution">
    <text evidence="2">The sequence shown here is derived from an EMBL/GenBank/DDBJ whole genome shotgun (WGS) entry which is preliminary data.</text>
</comment>
<dbReference type="Proteomes" id="UP000289784">
    <property type="component" value="Unassembled WGS sequence"/>
</dbReference>
<keyword evidence="3" id="KW-1185">Reference proteome</keyword>
<keyword evidence="1" id="KW-0732">Signal</keyword>